<comment type="similarity">
    <text evidence="5">Belongs to the SAT4 family.</text>
</comment>
<feature type="transmembrane region" description="Helical" evidence="7">
    <location>
        <begin position="98"/>
        <end position="121"/>
    </location>
</feature>
<protein>
    <recommendedName>
        <fullName evidence="8">Rhodopsin domain-containing protein</fullName>
    </recommendedName>
</protein>
<reference evidence="10" key="2">
    <citation type="submission" date="2020-10" db="EMBL/GenBank/DDBJ databases">
        <title>High-Quality Genome Resource of Clonostachys rosea strain S41 by Oxford Nanopore Long-Read Sequencing.</title>
        <authorList>
            <person name="Wang H."/>
        </authorList>
    </citation>
    <scope>NUCLEOTIDE SEQUENCE</scope>
    <source>
        <strain evidence="10">S41</strain>
    </source>
</reference>
<name>A0A0B7K7W4_BIOOC</name>
<evidence type="ECO:0000259" key="8">
    <source>
        <dbReference type="Pfam" id="PF20684"/>
    </source>
</evidence>
<feature type="region of interest" description="Disordered" evidence="6">
    <location>
        <begin position="282"/>
        <end position="350"/>
    </location>
</feature>
<sequence>MSDQSLVGQIVEIWFLYVIGAVMIGARIFCRTKLVGFANYQLDDYIIVGVACMWTAAPGIGQVFVQVAEGRHTSDLTYDERKNMSEEERAKWTYGSQMFLFGLTGYFFIVWMLKFNMLCFYSRVVRRMWTEKFVKPAMAIIILSGVVIVLTIALTCRPFQHYWQVWPDPGPQCVPQNLTVFVVILSFNLFTDVCIMLIPLPVLIGLKIKLWKRIGVYFLFALGFFCMFAAILRFVLIFNLNQRGVSAMWSLREDCVAIFVGQAPLVTPLLRRKFWEEGGYVTSRTGKSTSRSRNDGYHQHRGDNERSGTHVSAGKPSELYPMTTIGGSESQEEIVGKSLPPVPSGRPVNGITVHSSIEIEEGPRQAQFDRDTRW</sequence>
<keyword evidence="2 7" id="KW-0812">Transmembrane</keyword>
<feature type="transmembrane region" description="Helical" evidence="7">
    <location>
        <begin position="216"/>
        <end position="238"/>
    </location>
</feature>
<feature type="compositionally biased region" description="Basic and acidic residues" evidence="6">
    <location>
        <begin position="292"/>
        <end position="308"/>
    </location>
</feature>
<evidence type="ECO:0000256" key="1">
    <source>
        <dbReference type="ARBA" id="ARBA00004141"/>
    </source>
</evidence>
<dbReference type="EMBL" id="JADCTT010000001">
    <property type="protein sequence ID" value="KAF9758525.1"/>
    <property type="molecule type" value="Genomic_DNA"/>
</dbReference>
<evidence type="ECO:0000256" key="5">
    <source>
        <dbReference type="ARBA" id="ARBA00038359"/>
    </source>
</evidence>
<reference evidence="9" key="1">
    <citation type="submission" date="2015-01" db="EMBL/GenBank/DDBJ databases">
        <authorList>
            <person name="Durling Mikael"/>
        </authorList>
    </citation>
    <scope>NUCLEOTIDE SEQUENCE</scope>
</reference>
<dbReference type="PANTHER" id="PTHR33048">
    <property type="entry name" value="PTH11-LIKE INTEGRAL MEMBRANE PROTEIN (AFU_ORTHOLOGUE AFUA_5G11245)"/>
    <property type="match status" value="1"/>
</dbReference>
<evidence type="ECO:0000313" key="10">
    <source>
        <dbReference type="EMBL" id="KAF9758525.1"/>
    </source>
</evidence>
<proteinExistence type="inferred from homology"/>
<evidence type="ECO:0000256" key="4">
    <source>
        <dbReference type="ARBA" id="ARBA00023136"/>
    </source>
</evidence>
<dbReference type="Proteomes" id="UP000616885">
    <property type="component" value="Unassembled WGS sequence"/>
</dbReference>
<evidence type="ECO:0000256" key="2">
    <source>
        <dbReference type="ARBA" id="ARBA00022692"/>
    </source>
</evidence>
<dbReference type="EMBL" id="CDPU01000020">
    <property type="protein sequence ID" value="CEO50776.1"/>
    <property type="molecule type" value="Genomic_DNA"/>
</dbReference>
<feature type="compositionally biased region" description="Low complexity" evidence="6">
    <location>
        <begin position="282"/>
        <end position="291"/>
    </location>
</feature>
<feature type="transmembrane region" description="Helical" evidence="7">
    <location>
        <begin position="133"/>
        <end position="160"/>
    </location>
</feature>
<organism evidence="9">
    <name type="scientific">Bionectria ochroleuca</name>
    <name type="common">Gliocladium roseum</name>
    <dbReference type="NCBI Taxonomy" id="29856"/>
    <lineage>
        <taxon>Eukaryota</taxon>
        <taxon>Fungi</taxon>
        <taxon>Dikarya</taxon>
        <taxon>Ascomycota</taxon>
        <taxon>Pezizomycotina</taxon>
        <taxon>Sordariomycetes</taxon>
        <taxon>Hypocreomycetidae</taxon>
        <taxon>Hypocreales</taxon>
        <taxon>Bionectriaceae</taxon>
        <taxon>Clonostachys</taxon>
    </lineage>
</organism>
<dbReference type="GO" id="GO:0016020">
    <property type="term" value="C:membrane"/>
    <property type="evidence" value="ECO:0007669"/>
    <property type="project" value="UniProtKB-SubCell"/>
</dbReference>
<evidence type="ECO:0000313" key="9">
    <source>
        <dbReference type="EMBL" id="CEO50776.1"/>
    </source>
</evidence>
<dbReference type="PANTHER" id="PTHR33048:SF2">
    <property type="entry name" value="SRPK"/>
    <property type="match status" value="1"/>
</dbReference>
<feature type="transmembrane region" description="Helical" evidence="7">
    <location>
        <begin position="42"/>
        <end position="65"/>
    </location>
</feature>
<keyword evidence="3 7" id="KW-1133">Transmembrane helix</keyword>
<feature type="transmembrane region" description="Helical" evidence="7">
    <location>
        <begin position="6"/>
        <end position="30"/>
    </location>
</feature>
<gene>
    <name evidence="9" type="ORF">BN869_000006834_1</name>
    <name evidence="10" type="ORF">IM811_000219</name>
</gene>
<accession>A0A0B7K7W4</accession>
<dbReference type="Pfam" id="PF20684">
    <property type="entry name" value="Fung_rhodopsin"/>
    <property type="match status" value="1"/>
</dbReference>
<dbReference type="InterPro" id="IPR052337">
    <property type="entry name" value="SAT4-like"/>
</dbReference>
<dbReference type="AlphaFoldDB" id="A0A0B7K7W4"/>
<evidence type="ECO:0000256" key="3">
    <source>
        <dbReference type="ARBA" id="ARBA00022989"/>
    </source>
</evidence>
<evidence type="ECO:0000256" key="6">
    <source>
        <dbReference type="SAM" id="MobiDB-lite"/>
    </source>
</evidence>
<feature type="transmembrane region" description="Helical" evidence="7">
    <location>
        <begin position="180"/>
        <end position="204"/>
    </location>
</feature>
<feature type="domain" description="Rhodopsin" evidence="8">
    <location>
        <begin position="27"/>
        <end position="272"/>
    </location>
</feature>
<evidence type="ECO:0000256" key="7">
    <source>
        <dbReference type="SAM" id="Phobius"/>
    </source>
</evidence>
<keyword evidence="4 7" id="KW-0472">Membrane</keyword>
<comment type="subcellular location">
    <subcellularLocation>
        <location evidence="1">Membrane</location>
        <topology evidence="1">Multi-pass membrane protein</topology>
    </subcellularLocation>
</comment>
<dbReference type="InterPro" id="IPR049326">
    <property type="entry name" value="Rhodopsin_dom_fungi"/>
</dbReference>